<evidence type="ECO:0000259" key="4">
    <source>
        <dbReference type="PROSITE" id="PS50991"/>
    </source>
</evidence>
<keyword evidence="2" id="KW-0479">Metal-binding</keyword>
<evidence type="ECO:0000313" key="6">
    <source>
        <dbReference type="Proteomes" id="UP001239215"/>
    </source>
</evidence>
<reference evidence="5" key="1">
    <citation type="submission" date="2023-07" db="EMBL/GenBank/DDBJ databases">
        <title>Functional and genomic diversity of the sorghum phyllosphere microbiome.</title>
        <authorList>
            <person name="Shade A."/>
        </authorList>
    </citation>
    <scope>NUCLEOTIDE SEQUENCE</scope>
    <source>
        <strain evidence="5">SORGH_AS_1067</strain>
    </source>
</reference>
<dbReference type="AlphaFoldDB" id="A0AAJ1U8Y3"/>
<organism evidence="5 6">
    <name type="scientific">Nocardioides zeae</name>
    <dbReference type="NCBI Taxonomy" id="1457234"/>
    <lineage>
        <taxon>Bacteria</taxon>
        <taxon>Bacillati</taxon>
        <taxon>Actinomycetota</taxon>
        <taxon>Actinomycetes</taxon>
        <taxon>Propionibacteriales</taxon>
        <taxon>Nocardioidaceae</taxon>
        <taxon>Nocardioides</taxon>
    </lineage>
</organism>
<dbReference type="PANTHER" id="PTHR42738:SF7">
    <property type="entry name" value="HYDROXYMETHYLGLUTARYL-COA LYASE"/>
    <property type="match status" value="1"/>
</dbReference>
<accession>A0AAJ1U8Y3</accession>
<dbReference type="Proteomes" id="UP001239215">
    <property type="component" value="Unassembled WGS sequence"/>
</dbReference>
<keyword evidence="3 5" id="KW-0456">Lyase</keyword>
<protein>
    <submittedName>
        <fullName evidence="5">Hydroxymethylglutaryl-CoA lyase</fullName>
        <ecNumber evidence="5">4.1.3.4</ecNumber>
    </submittedName>
</protein>
<dbReference type="EC" id="4.1.3.4" evidence="5"/>
<dbReference type="PROSITE" id="PS50991">
    <property type="entry name" value="PYR_CT"/>
    <property type="match status" value="1"/>
</dbReference>
<sequence>MTSPQVHLVEEGMREGLQIESADISVDEKLRLLDALSRTGLKTIVVGSYVSPKWCPQMADTEELVARMRPADGVTYTALALNRRGRERMLAQSPPLSERAGAGRTLVHLCDVFAQRNTNRTQQQEIAAWEGVVADAVAHGTTEATIALNAAWGSNWTGDVAEETRLDLLEAQHQLWTDAGIPVTRVWLGDPMGWNLPHVVERHLRNIMERWPSITTFHLHLHDARGAALLSAYSALRVLTSEHTLVLDTSIGGMGGCPYCGHGRITRMIPTEDVVDLLEELGVKTGVDLPALIEAAHVAESVVGHPLWGHVSKAGPRPRGNDLYAMDMPFVETEEQAQHFRLGPTVYEGALSPWKSPITSPMRSQ</sequence>
<proteinExistence type="inferred from homology"/>
<evidence type="ECO:0000256" key="2">
    <source>
        <dbReference type="ARBA" id="ARBA00022723"/>
    </source>
</evidence>
<dbReference type="Gene3D" id="3.20.20.70">
    <property type="entry name" value="Aldolase class I"/>
    <property type="match status" value="1"/>
</dbReference>
<dbReference type="Pfam" id="PF00682">
    <property type="entry name" value="HMGL-like"/>
    <property type="match status" value="1"/>
</dbReference>
<dbReference type="GO" id="GO:0046951">
    <property type="term" value="P:ketone body biosynthetic process"/>
    <property type="evidence" value="ECO:0007669"/>
    <property type="project" value="TreeGrafter"/>
</dbReference>
<dbReference type="EMBL" id="JAUTAN010000001">
    <property type="protein sequence ID" value="MDQ1105702.1"/>
    <property type="molecule type" value="Genomic_DNA"/>
</dbReference>
<comment type="similarity">
    <text evidence="1">Belongs to the HMG-CoA lyase family.</text>
</comment>
<dbReference type="GO" id="GO:0046872">
    <property type="term" value="F:metal ion binding"/>
    <property type="evidence" value="ECO:0007669"/>
    <property type="project" value="UniProtKB-KW"/>
</dbReference>
<dbReference type="RefSeq" id="WP_307202193.1">
    <property type="nucleotide sequence ID" value="NZ_JAUTAN010000001.1"/>
</dbReference>
<comment type="caution">
    <text evidence="5">The sequence shown here is derived from an EMBL/GenBank/DDBJ whole genome shotgun (WGS) entry which is preliminary data.</text>
</comment>
<dbReference type="SUPFAM" id="SSF51569">
    <property type="entry name" value="Aldolase"/>
    <property type="match status" value="1"/>
</dbReference>
<evidence type="ECO:0000313" key="5">
    <source>
        <dbReference type="EMBL" id="MDQ1105702.1"/>
    </source>
</evidence>
<evidence type="ECO:0000256" key="3">
    <source>
        <dbReference type="ARBA" id="ARBA00023239"/>
    </source>
</evidence>
<dbReference type="InterPro" id="IPR000891">
    <property type="entry name" value="PYR_CT"/>
</dbReference>
<name>A0AAJ1U8Y3_9ACTN</name>
<dbReference type="PANTHER" id="PTHR42738">
    <property type="entry name" value="HYDROXYMETHYLGLUTARYL-COA LYASE"/>
    <property type="match status" value="1"/>
</dbReference>
<evidence type="ECO:0000256" key="1">
    <source>
        <dbReference type="ARBA" id="ARBA00009405"/>
    </source>
</evidence>
<gene>
    <name evidence="5" type="ORF">QE405_002986</name>
</gene>
<dbReference type="InterPro" id="IPR013785">
    <property type="entry name" value="Aldolase_TIM"/>
</dbReference>
<dbReference type="GO" id="GO:0006552">
    <property type="term" value="P:L-leucine catabolic process"/>
    <property type="evidence" value="ECO:0007669"/>
    <property type="project" value="TreeGrafter"/>
</dbReference>
<feature type="domain" description="Pyruvate carboxyltransferase" evidence="4">
    <location>
        <begin position="6"/>
        <end position="293"/>
    </location>
</feature>
<dbReference type="InterPro" id="IPR043594">
    <property type="entry name" value="HMGL"/>
</dbReference>
<dbReference type="GO" id="GO:0004419">
    <property type="term" value="F:hydroxymethylglutaryl-CoA lyase activity"/>
    <property type="evidence" value="ECO:0007669"/>
    <property type="project" value="UniProtKB-EC"/>
</dbReference>